<name>A0A0C3SCB3_PHLG1</name>
<dbReference type="Proteomes" id="UP000053257">
    <property type="component" value="Unassembled WGS sequence"/>
</dbReference>
<gene>
    <name evidence="1" type="ORF">PHLGIDRAFT_366142</name>
</gene>
<organism evidence="1 2">
    <name type="scientific">Phlebiopsis gigantea (strain 11061_1 CR5-6)</name>
    <name type="common">White-rot fungus</name>
    <name type="synonym">Peniophora gigantea</name>
    <dbReference type="NCBI Taxonomy" id="745531"/>
    <lineage>
        <taxon>Eukaryota</taxon>
        <taxon>Fungi</taxon>
        <taxon>Dikarya</taxon>
        <taxon>Basidiomycota</taxon>
        <taxon>Agaricomycotina</taxon>
        <taxon>Agaricomycetes</taxon>
        <taxon>Polyporales</taxon>
        <taxon>Phanerochaetaceae</taxon>
        <taxon>Phlebiopsis</taxon>
    </lineage>
</organism>
<reference evidence="1 2" key="1">
    <citation type="journal article" date="2014" name="PLoS Genet.">
        <title>Analysis of the Phlebiopsis gigantea genome, transcriptome and secretome provides insight into its pioneer colonization strategies of wood.</title>
        <authorList>
            <person name="Hori C."/>
            <person name="Ishida T."/>
            <person name="Igarashi K."/>
            <person name="Samejima M."/>
            <person name="Suzuki H."/>
            <person name="Master E."/>
            <person name="Ferreira P."/>
            <person name="Ruiz-Duenas F.J."/>
            <person name="Held B."/>
            <person name="Canessa P."/>
            <person name="Larrondo L.F."/>
            <person name="Schmoll M."/>
            <person name="Druzhinina I.S."/>
            <person name="Kubicek C.P."/>
            <person name="Gaskell J.A."/>
            <person name="Kersten P."/>
            <person name="St John F."/>
            <person name="Glasner J."/>
            <person name="Sabat G."/>
            <person name="Splinter BonDurant S."/>
            <person name="Syed K."/>
            <person name="Yadav J."/>
            <person name="Mgbeahuruike A.C."/>
            <person name="Kovalchuk A."/>
            <person name="Asiegbu F.O."/>
            <person name="Lackner G."/>
            <person name="Hoffmeister D."/>
            <person name="Rencoret J."/>
            <person name="Gutierrez A."/>
            <person name="Sun H."/>
            <person name="Lindquist E."/>
            <person name="Barry K."/>
            <person name="Riley R."/>
            <person name="Grigoriev I.V."/>
            <person name="Henrissat B."/>
            <person name="Kues U."/>
            <person name="Berka R.M."/>
            <person name="Martinez A.T."/>
            <person name="Covert S.F."/>
            <person name="Blanchette R.A."/>
            <person name="Cullen D."/>
        </authorList>
    </citation>
    <scope>NUCLEOTIDE SEQUENCE [LARGE SCALE GENOMIC DNA]</scope>
    <source>
        <strain evidence="1 2">11061_1 CR5-6</strain>
    </source>
</reference>
<sequence>MGTGPTPVLFVYYALVFTSSRCSSRNQFGPHYVLDLAGALRQPAPRLEETISSKARSPPASLERDLKAHIRGPAFSKPGFHKSNPTPMRVFVNAEILTPQESKEHIKQSTVDAAVFGVPWLANSDLQKEFEMGLLCNMTLDLPPSITALAEALALVIHCIRRRSDRMMV</sequence>
<accession>A0A0C3SCB3</accession>
<proteinExistence type="predicted"/>
<protein>
    <submittedName>
        <fullName evidence="1">Uncharacterized protein</fullName>
    </submittedName>
</protein>
<evidence type="ECO:0000313" key="1">
    <source>
        <dbReference type="EMBL" id="KIP08685.1"/>
    </source>
</evidence>
<dbReference type="HOGENOM" id="CLU_1579094_0_0_1"/>
<dbReference type="AlphaFoldDB" id="A0A0C3SCB3"/>
<keyword evidence="2" id="KW-1185">Reference proteome</keyword>
<evidence type="ECO:0000313" key="2">
    <source>
        <dbReference type="Proteomes" id="UP000053257"/>
    </source>
</evidence>
<dbReference type="EMBL" id="KN840476">
    <property type="protein sequence ID" value="KIP08685.1"/>
    <property type="molecule type" value="Genomic_DNA"/>
</dbReference>